<comment type="caution">
    <text evidence="4">The sequence shown here is derived from an EMBL/GenBank/DDBJ whole genome shotgun (WGS) entry which is preliminary data.</text>
</comment>
<dbReference type="EMBL" id="JAEMHK010000018">
    <property type="protein sequence ID" value="MBJ6802365.1"/>
    <property type="molecule type" value="Genomic_DNA"/>
</dbReference>
<dbReference type="HAMAP" id="MF_00518">
    <property type="entry name" value="Deacylase_Dtd"/>
    <property type="match status" value="1"/>
</dbReference>
<feature type="short sequence motif" description="Gly-cisPro motif, important for rejection of L-amino acids" evidence="3">
    <location>
        <begin position="137"/>
        <end position="138"/>
    </location>
</feature>
<comment type="function">
    <text evidence="3">An aminoacyl-tRNA editing enzyme that deacylates mischarged D-aminoacyl-tRNAs. Also deacylates mischarged glycyl-tRNA(Ala), protecting cells against glycine mischarging by AlaRS. Acts via tRNA-based rather than protein-based catalysis; rejects L-amino acids rather than detecting D-amino acids in the active site. By recycling D-aminoacyl-tRNA to D-amino acids and free tRNA molecules, this enzyme counteracts the toxicity associated with the formation of D-aminoacyl-tRNA entities in vivo and helps enforce protein L-homochirality.</text>
</comment>
<sequence length="149" mass="16084">MKAVIQRVKRASVTVAGKVVGDIGPGILVLLGVEIGDTSKQADWMAEKIVNLRIFSDEQGKMNLALPDIKGEMLAVSQFTLAGNCSKGRRPSFDTAAAPEEANKLYSYFMGQVWELGVPVQSGIFQADMEVSLVNDGPVTFVLETPPNR</sequence>
<comment type="subcellular location">
    <subcellularLocation>
        <location evidence="3">Cytoplasm</location>
    </subcellularLocation>
</comment>
<proteinExistence type="inferred from homology"/>
<dbReference type="InterPro" id="IPR003732">
    <property type="entry name" value="Daa-tRNA_deacyls_DTD"/>
</dbReference>
<dbReference type="GO" id="GO:0051499">
    <property type="term" value="F:D-aminoacyl-tRNA deacylase activity"/>
    <property type="evidence" value="ECO:0007669"/>
    <property type="project" value="UniProtKB-EC"/>
</dbReference>
<evidence type="ECO:0000313" key="5">
    <source>
        <dbReference type="Proteomes" id="UP000641025"/>
    </source>
</evidence>
<dbReference type="Gene3D" id="3.50.80.10">
    <property type="entry name" value="D-tyrosyl-tRNA(Tyr) deacylase"/>
    <property type="match status" value="1"/>
</dbReference>
<dbReference type="Proteomes" id="UP000641025">
    <property type="component" value="Unassembled WGS sequence"/>
</dbReference>
<comment type="catalytic activity">
    <reaction evidence="3">
        <text>glycyl-tRNA(Ala) + H2O = tRNA(Ala) + glycine + H(+)</text>
        <dbReference type="Rhea" id="RHEA:53744"/>
        <dbReference type="Rhea" id="RHEA-COMP:9657"/>
        <dbReference type="Rhea" id="RHEA-COMP:13640"/>
        <dbReference type="ChEBI" id="CHEBI:15377"/>
        <dbReference type="ChEBI" id="CHEBI:15378"/>
        <dbReference type="ChEBI" id="CHEBI:57305"/>
        <dbReference type="ChEBI" id="CHEBI:78442"/>
        <dbReference type="ChEBI" id="CHEBI:78522"/>
    </reaction>
</comment>
<comment type="domain">
    <text evidence="3">A Gly-cisPro motif from one monomer fits into the active site of the other monomer to allow specific chiral rejection of L-amino acids.</text>
</comment>
<organism evidence="4 5">
    <name type="scientific">Geomonas propionica</name>
    <dbReference type="NCBI Taxonomy" id="2798582"/>
    <lineage>
        <taxon>Bacteria</taxon>
        <taxon>Pseudomonadati</taxon>
        <taxon>Thermodesulfobacteriota</taxon>
        <taxon>Desulfuromonadia</taxon>
        <taxon>Geobacterales</taxon>
        <taxon>Geobacteraceae</taxon>
        <taxon>Geomonas</taxon>
    </lineage>
</organism>
<evidence type="ECO:0000313" key="4">
    <source>
        <dbReference type="EMBL" id="MBJ6802365.1"/>
    </source>
</evidence>
<dbReference type="CDD" id="cd00563">
    <property type="entry name" value="Dtyr_deacylase"/>
    <property type="match status" value="1"/>
</dbReference>
<keyword evidence="3" id="KW-0694">RNA-binding</keyword>
<dbReference type="RefSeq" id="WP_199396839.1">
    <property type="nucleotide sequence ID" value="NZ_JAEMHK010000018.1"/>
</dbReference>
<dbReference type="EC" id="3.1.1.96" evidence="3"/>
<name>A0ABS0YWK9_9BACT</name>
<keyword evidence="3 4" id="KW-0378">Hydrolase</keyword>
<comment type="subunit">
    <text evidence="3">Homodimer.</text>
</comment>
<protein>
    <recommendedName>
        <fullName evidence="3">D-aminoacyl-tRNA deacylase</fullName>
        <shortName evidence="3">DTD</shortName>
        <ecNumber evidence="3">3.1.1.96</ecNumber>
    </recommendedName>
    <alternativeName>
        <fullName evidence="3">Gly-tRNA(Ala) deacylase</fullName>
        <ecNumber evidence="3">3.1.1.-</ecNumber>
    </alternativeName>
</protein>
<dbReference type="EC" id="3.1.1.-" evidence="3"/>
<dbReference type="Pfam" id="PF02580">
    <property type="entry name" value="Tyr_Deacylase"/>
    <property type="match status" value="1"/>
</dbReference>
<evidence type="ECO:0000256" key="3">
    <source>
        <dbReference type="HAMAP-Rule" id="MF_00518"/>
    </source>
</evidence>
<dbReference type="SUPFAM" id="SSF69500">
    <property type="entry name" value="DTD-like"/>
    <property type="match status" value="1"/>
</dbReference>
<accession>A0ABS0YWK9</accession>
<gene>
    <name evidence="3" type="primary">dtd</name>
    <name evidence="4" type="ORF">JFN90_19740</name>
</gene>
<comment type="similarity">
    <text evidence="1 3">Belongs to the DTD family.</text>
</comment>
<evidence type="ECO:0000256" key="1">
    <source>
        <dbReference type="ARBA" id="ARBA00009673"/>
    </source>
</evidence>
<comment type="catalytic activity">
    <reaction evidence="3">
        <text>a D-aminoacyl-tRNA + H2O = a tRNA + a D-alpha-amino acid + H(+)</text>
        <dbReference type="Rhea" id="RHEA:13953"/>
        <dbReference type="Rhea" id="RHEA-COMP:10123"/>
        <dbReference type="Rhea" id="RHEA-COMP:10124"/>
        <dbReference type="ChEBI" id="CHEBI:15377"/>
        <dbReference type="ChEBI" id="CHEBI:15378"/>
        <dbReference type="ChEBI" id="CHEBI:59871"/>
        <dbReference type="ChEBI" id="CHEBI:78442"/>
        <dbReference type="ChEBI" id="CHEBI:79333"/>
        <dbReference type="EC" id="3.1.1.96"/>
    </reaction>
</comment>
<keyword evidence="5" id="KW-1185">Reference proteome</keyword>
<dbReference type="PANTHER" id="PTHR10472">
    <property type="entry name" value="D-TYROSYL-TRNA TYR DEACYLASE"/>
    <property type="match status" value="1"/>
</dbReference>
<dbReference type="NCBIfam" id="TIGR00256">
    <property type="entry name" value="D-aminoacyl-tRNA deacylase"/>
    <property type="match status" value="1"/>
</dbReference>
<evidence type="ECO:0000256" key="2">
    <source>
        <dbReference type="ARBA" id="ARBA00022490"/>
    </source>
</evidence>
<keyword evidence="3" id="KW-0820">tRNA-binding</keyword>
<dbReference type="InterPro" id="IPR023509">
    <property type="entry name" value="DTD-like_sf"/>
</dbReference>
<keyword evidence="2 3" id="KW-0963">Cytoplasm</keyword>
<reference evidence="4 5" key="1">
    <citation type="submission" date="2020-12" db="EMBL/GenBank/DDBJ databases">
        <title>Geomonas sp. Red259, isolated from paddy soil.</title>
        <authorList>
            <person name="Xu Z."/>
            <person name="Zhang Z."/>
            <person name="Masuda Y."/>
            <person name="Itoh H."/>
            <person name="Senoo K."/>
        </authorList>
    </citation>
    <scope>NUCLEOTIDE SEQUENCE [LARGE SCALE GENOMIC DNA]</scope>
    <source>
        <strain evidence="4 5">Red259</strain>
    </source>
</reference>
<dbReference type="PANTHER" id="PTHR10472:SF5">
    <property type="entry name" value="D-AMINOACYL-TRNA DEACYLASE 1"/>
    <property type="match status" value="1"/>
</dbReference>